<dbReference type="InterPro" id="IPR044880">
    <property type="entry name" value="NCX_ion-bd_dom_sf"/>
</dbReference>
<feature type="transmembrane region" description="Helical" evidence="5">
    <location>
        <begin position="337"/>
        <end position="354"/>
    </location>
</feature>
<comment type="subcellular location">
    <subcellularLocation>
        <location evidence="1">Membrane</location>
        <topology evidence="1">Multi-pass membrane protein</topology>
    </subcellularLocation>
</comment>
<protein>
    <recommendedName>
        <fullName evidence="6">Sodium/calcium exchanger membrane region domain-containing protein</fullName>
    </recommendedName>
</protein>
<evidence type="ECO:0000256" key="1">
    <source>
        <dbReference type="ARBA" id="ARBA00004141"/>
    </source>
</evidence>
<evidence type="ECO:0000256" key="3">
    <source>
        <dbReference type="ARBA" id="ARBA00022989"/>
    </source>
</evidence>
<organism evidence="7 8">
    <name type="scientific">Desulfosarcina widdelii</name>
    <dbReference type="NCBI Taxonomy" id="947919"/>
    <lineage>
        <taxon>Bacteria</taxon>
        <taxon>Pseudomonadati</taxon>
        <taxon>Thermodesulfobacteriota</taxon>
        <taxon>Desulfobacteria</taxon>
        <taxon>Desulfobacterales</taxon>
        <taxon>Desulfosarcinaceae</taxon>
        <taxon>Desulfosarcina</taxon>
    </lineage>
</organism>
<dbReference type="Pfam" id="PF01699">
    <property type="entry name" value="Na_Ca_ex"/>
    <property type="match status" value="1"/>
</dbReference>
<feature type="domain" description="Sodium/calcium exchanger membrane region" evidence="6">
    <location>
        <begin position="43"/>
        <end position="192"/>
    </location>
</feature>
<dbReference type="Gene3D" id="1.20.1420.30">
    <property type="entry name" value="NCX, central ion-binding region"/>
    <property type="match status" value="1"/>
</dbReference>
<evidence type="ECO:0000256" key="2">
    <source>
        <dbReference type="ARBA" id="ARBA00022692"/>
    </source>
</evidence>
<feature type="transmembrane region" description="Helical" evidence="5">
    <location>
        <begin position="284"/>
        <end position="304"/>
    </location>
</feature>
<name>A0A5K7Z619_9BACT</name>
<evidence type="ECO:0000256" key="4">
    <source>
        <dbReference type="ARBA" id="ARBA00023136"/>
    </source>
</evidence>
<dbReference type="KEGG" id="dwd:DSCW_46530"/>
<dbReference type="EMBL" id="AP021875">
    <property type="protein sequence ID" value="BBO77236.1"/>
    <property type="molecule type" value="Genomic_DNA"/>
</dbReference>
<evidence type="ECO:0000313" key="8">
    <source>
        <dbReference type="Proteomes" id="UP000427769"/>
    </source>
</evidence>
<reference evidence="7 8" key="1">
    <citation type="submission" date="2019-11" db="EMBL/GenBank/DDBJ databases">
        <title>Comparative genomics of hydrocarbon-degrading Desulfosarcina strains.</title>
        <authorList>
            <person name="Watanabe M."/>
            <person name="Kojima H."/>
            <person name="Fukui M."/>
        </authorList>
    </citation>
    <scope>NUCLEOTIDE SEQUENCE [LARGE SCALE GENOMIC DNA]</scope>
    <source>
        <strain evidence="7 8">PP31</strain>
    </source>
</reference>
<proteinExistence type="predicted"/>
<feature type="transmembrane region" description="Helical" evidence="5">
    <location>
        <begin position="181"/>
        <end position="199"/>
    </location>
</feature>
<feature type="transmembrane region" description="Helical" evidence="5">
    <location>
        <begin position="110"/>
        <end position="129"/>
    </location>
</feature>
<feature type="transmembrane region" description="Helical" evidence="5">
    <location>
        <begin position="251"/>
        <end position="272"/>
    </location>
</feature>
<dbReference type="InterPro" id="IPR004837">
    <property type="entry name" value="NaCa_Exmemb"/>
</dbReference>
<dbReference type="GO" id="GO:0016020">
    <property type="term" value="C:membrane"/>
    <property type="evidence" value="ECO:0007669"/>
    <property type="project" value="UniProtKB-SubCell"/>
</dbReference>
<evidence type="ECO:0000256" key="5">
    <source>
        <dbReference type="SAM" id="Phobius"/>
    </source>
</evidence>
<evidence type="ECO:0000313" key="7">
    <source>
        <dbReference type="EMBL" id="BBO77236.1"/>
    </source>
</evidence>
<keyword evidence="2 5" id="KW-0812">Transmembrane</keyword>
<keyword evidence="8" id="KW-1185">Reference proteome</keyword>
<keyword evidence="4 5" id="KW-0472">Membrane</keyword>
<keyword evidence="3 5" id="KW-1133">Transmembrane helix</keyword>
<feature type="transmembrane region" description="Helical" evidence="5">
    <location>
        <begin position="310"/>
        <end position="330"/>
    </location>
</feature>
<dbReference type="AlphaFoldDB" id="A0A5K7Z619"/>
<dbReference type="GO" id="GO:0055085">
    <property type="term" value="P:transmembrane transport"/>
    <property type="evidence" value="ECO:0007669"/>
    <property type="project" value="InterPro"/>
</dbReference>
<sequence length="356" mass="38941">MNNDGFLDSLMGILNSVSANLKAVLTRLDGLWQFLSSLDPWFSLILFLACSMLMVYRLNVLERKGLEGTVLGTLVMPYASGFPNLVFAFSLGRQGGSGAVIVENCIVNNVTNLTLLIGLPALIWGLNIATNRSVRNVRPSASKLQQLNTLSLMLTLVALFFFTGALWALGRDGRLDFGDGLVLVGLFLFWQVLHVFDVLKYNIHQRRSLPWTVFVDVLLVVVLGAGVLSGIDRLVVWVMALGPGFILYDQLGILSGCLMVLPNAVLAMYYAWARRADIVYSSQVGDGHICIPMCIGLFALFSVIQVPDRMVLGILVILGAGLLHLFFVAIIGRLPRFMGALLTIAYGVFLYTGFMG</sequence>
<feature type="transmembrane region" description="Helical" evidence="5">
    <location>
        <begin position="70"/>
        <end position="90"/>
    </location>
</feature>
<evidence type="ECO:0000259" key="6">
    <source>
        <dbReference type="Pfam" id="PF01699"/>
    </source>
</evidence>
<accession>A0A5K7Z619</accession>
<feature type="transmembrane region" description="Helical" evidence="5">
    <location>
        <begin position="41"/>
        <end position="58"/>
    </location>
</feature>
<feature type="transmembrane region" description="Helical" evidence="5">
    <location>
        <begin position="211"/>
        <end position="231"/>
    </location>
</feature>
<gene>
    <name evidence="7" type="ORF">DSCW_46530</name>
</gene>
<dbReference type="RefSeq" id="WP_197740404.1">
    <property type="nucleotide sequence ID" value="NZ_AP021875.1"/>
</dbReference>
<feature type="transmembrane region" description="Helical" evidence="5">
    <location>
        <begin position="150"/>
        <end position="169"/>
    </location>
</feature>
<dbReference type="Proteomes" id="UP000427769">
    <property type="component" value="Chromosome"/>
</dbReference>